<evidence type="ECO:0000313" key="3">
    <source>
        <dbReference type="Proteomes" id="UP001501725"/>
    </source>
</evidence>
<keyword evidence="3" id="KW-1185">Reference proteome</keyword>
<keyword evidence="1" id="KW-1133">Transmembrane helix</keyword>
<evidence type="ECO:0000313" key="2">
    <source>
        <dbReference type="EMBL" id="GAA4331755.1"/>
    </source>
</evidence>
<dbReference type="EMBL" id="BAABGY010000007">
    <property type="protein sequence ID" value="GAA4331755.1"/>
    <property type="molecule type" value="Genomic_DNA"/>
</dbReference>
<gene>
    <name evidence="2" type="ORF">GCM10023184_23870</name>
</gene>
<evidence type="ECO:0000256" key="1">
    <source>
        <dbReference type="SAM" id="Phobius"/>
    </source>
</evidence>
<proteinExistence type="predicted"/>
<keyword evidence="1" id="KW-0812">Transmembrane</keyword>
<sequence>MLELLTQYLSRTRSLTIPHLGAFTLEAVPAQRNVVDQVILGPAFHVAVLPAQAVSEAQLNWLAGALSETERSAGERLQAFGQELQQQLHRGPFLWPGVGLLHWQDGSAQLQPATPPVLEAVAAGRVLREDVRHTVRQGEQEVQSALASDTLDAVPAKRGDLEWLAWLLVVLAALFVLYLLFKNDFSVHSTGLQVSATGPF</sequence>
<comment type="caution">
    <text evidence="2">The sequence shown here is derived from an EMBL/GenBank/DDBJ whole genome shotgun (WGS) entry which is preliminary data.</text>
</comment>
<accession>A0ABP8GYE9</accession>
<keyword evidence="1" id="KW-0472">Membrane</keyword>
<dbReference type="Proteomes" id="UP001501725">
    <property type="component" value="Unassembled WGS sequence"/>
</dbReference>
<dbReference type="RefSeq" id="WP_345255952.1">
    <property type="nucleotide sequence ID" value="NZ_BAABGY010000007.1"/>
</dbReference>
<evidence type="ECO:0008006" key="4">
    <source>
        <dbReference type="Google" id="ProtNLM"/>
    </source>
</evidence>
<organism evidence="2 3">
    <name type="scientific">Flaviaesturariibacter amylovorans</name>
    <dbReference type="NCBI Taxonomy" id="1084520"/>
    <lineage>
        <taxon>Bacteria</taxon>
        <taxon>Pseudomonadati</taxon>
        <taxon>Bacteroidota</taxon>
        <taxon>Chitinophagia</taxon>
        <taxon>Chitinophagales</taxon>
        <taxon>Chitinophagaceae</taxon>
        <taxon>Flaviaestuariibacter</taxon>
    </lineage>
</organism>
<name>A0ABP8GYE9_9BACT</name>
<feature type="transmembrane region" description="Helical" evidence="1">
    <location>
        <begin position="163"/>
        <end position="181"/>
    </location>
</feature>
<reference evidence="3" key="1">
    <citation type="journal article" date="2019" name="Int. J. Syst. Evol. Microbiol.">
        <title>The Global Catalogue of Microorganisms (GCM) 10K type strain sequencing project: providing services to taxonomists for standard genome sequencing and annotation.</title>
        <authorList>
            <consortium name="The Broad Institute Genomics Platform"/>
            <consortium name="The Broad Institute Genome Sequencing Center for Infectious Disease"/>
            <person name="Wu L."/>
            <person name="Ma J."/>
        </authorList>
    </citation>
    <scope>NUCLEOTIDE SEQUENCE [LARGE SCALE GENOMIC DNA]</scope>
    <source>
        <strain evidence="3">JCM 17919</strain>
    </source>
</reference>
<protein>
    <recommendedName>
        <fullName evidence="4">CCDC81-like prokaryotic HU domain-containing protein</fullName>
    </recommendedName>
</protein>